<feature type="transmembrane region" description="Helical" evidence="5">
    <location>
        <begin position="103"/>
        <end position="121"/>
    </location>
</feature>
<dbReference type="GO" id="GO:0005262">
    <property type="term" value="F:calcium channel activity"/>
    <property type="evidence" value="ECO:0007669"/>
    <property type="project" value="TreeGrafter"/>
</dbReference>
<feature type="transmembrane region" description="Helical" evidence="5">
    <location>
        <begin position="127"/>
        <end position="145"/>
    </location>
</feature>
<dbReference type="GO" id="GO:0006874">
    <property type="term" value="P:intracellular calcium ion homeostasis"/>
    <property type="evidence" value="ECO:0007669"/>
    <property type="project" value="TreeGrafter"/>
</dbReference>
<accession>A0A8J7U589</accession>
<feature type="transmembrane region" description="Helical" evidence="5">
    <location>
        <begin position="235"/>
        <end position="255"/>
    </location>
</feature>
<dbReference type="InterPro" id="IPR004837">
    <property type="entry name" value="NaCa_Exmemb"/>
</dbReference>
<evidence type="ECO:0000256" key="3">
    <source>
        <dbReference type="ARBA" id="ARBA00022989"/>
    </source>
</evidence>
<dbReference type="Pfam" id="PF01699">
    <property type="entry name" value="Na_Ca_ex"/>
    <property type="match status" value="2"/>
</dbReference>
<dbReference type="RefSeq" id="WP_207860548.1">
    <property type="nucleotide sequence ID" value="NZ_JAFREP010000018.1"/>
</dbReference>
<organism evidence="7 8">
    <name type="scientific">Acanthopleuribacter pedis</name>
    <dbReference type="NCBI Taxonomy" id="442870"/>
    <lineage>
        <taxon>Bacteria</taxon>
        <taxon>Pseudomonadati</taxon>
        <taxon>Acidobacteriota</taxon>
        <taxon>Holophagae</taxon>
        <taxon>Acanthopleuribacterales</taxon>
        <taxon>Acanthopleuribacteraceae</taxon>
        <taxon>Acanthopleuribacter</taxon>
    </lineage>
</organism>
<dbReference type="InterPro" id="IPR044880">
    <property type="entry name" value="NCX_ion-bd_dom_sf"/>
</dbReference>
<dbReference type="Proteomes" id="UP000664417">
    <property type="component" value="Unassembled WGS sequence"/>
</dbReference>
<dbReference type="PANTHER" id="PTHR10846">
    <property type="entry name" value="SODIUM/POTASSIUM/CALCIUM EXCHANGER"/>
    <property type="match status" value="1"/>
</dbReference>
<comment type="caution">
    <text evidence="7">The sequence shown here is derived from an EMBL/GenBank/DDBJ whole genome shotgun (WGS) entry which is preliminary data.</text>
</comment>
<comment type="subcellular location">
    <subcellularLocation>
        <location evidence="1">Membrane</location>
        <topology evidence="1">Multi-pass membrane protein</topology>
    </subcellularLocation>
</comment>
<reference evidence="7" key="1">
    <citation type="submission" date="2021-03" db="EMBL/GenBank/DDBJ databases">
        <authorList>
            <person name="Wang G."/>
        </authorList>
    </citation>
    <scope>NUCLEOTIDE SEQUENCE</scope>
    <source>
        <strain evidence="7">KCTC 12899</strain>
    </source>
</reference>
<dbReference type="NCBIfam" id="TIGR00367">
    <property type="entry name" value="calcium/sodium antiporter"/>
    <property type="match status" value="1"/>
</dbReference>
<feature type="transmembrane region" description="Helical" evidence="5">
    <location>
        <begin position="301"/>
        <end position="319"/>
    </location>
</feature>
<protein>
    <submittedName>
        <fullName evidence="7">Calcium/sodium antiporter</fullName>
    </submittedName>
</protein>
<evidence type="ECO:0000256" key="2">
    <source>
        <dbReference type="ARBA" id="ARBA00022692"/>
    </source>
</evidence>
<keyword evidence="4 5" id="KW-0472">Membrane</keyword>
<name>A0A8J7U589_9BACT</name>
<sequence length="320" mass="33161">MNVVILVGALLVLLFSAGWFISGASVLAEKMGIPPLLIGMIIIGFGTSSPELLVSVQAAMDNNAALAIGNAVGSNITNITLILGLTAVLAPIAVQSNIVRRELPFLLVATTVLFALGWDGLLSRVDAVILLSLFAVILGWAMVLARQTPDDALADDVTKELNEVTMSSKKAAVLVAVGLVLLTLSSRWLVSSAVQLATALGVSELMIGLTIVALGTSSPELAASVIAARKGEHDLALGNVLGSNLFNTLGAIGAAGLTRPLPVTETLVFRDMPVLLLVTLLLFPAAVGWRGPGSINRWEGALLLTGFAGYTGYLIFSNLS</sequence>
<evidence type="ECO:0000256" key="4">
    <source>
        <dbReference type="ARBA" id="ARBA00023136"/>
    </source>
</evidence>
<feature type="domain" description="Sodium/calcium exchanger membrane region" evidence="6">
    <location>
        <begin position="3"/>
        <end position="142"/>
    </location>
</feature>
<keyword evidence="8" id="KW-1185">Reference proteome</keyword>
<dbReference type="GO" id="GO:0008273">
    <property type="term" value="F:calcium, potassium:sodium antiporter activity"/>
    <property type="evidence" value="ECO:0007669"/>
    <property type="project" value="TreeGrafter"/>
</dbReference>
<dbReference type="GO" id="GO:0005886">
    <property type="term" value="C:plasma membrane"/>
    <property type="evidence" value="ECO:0007669"/>
    <property type="project" value="TreeGrafter"/>
</dbReference>
<feature type="domain" description="Sodium/calcium exchanger membrane region" evidence="6">
    <location>
        <begin position="171"/>
        <end position="315"/>
    </location>
</feature>
<feature type="transmembrane region" description="Helical" evidence="5">
    <location>
        <begin position="171"/>
        <end position="190"/>
    </location>
</feature>
<proteinExistence type="predicted"/>
<dbReference type="EMBL" id="JAFREP010000018">
    <property type="protein sequence ID" value="MBO1320594.1"/>
    <property type="molecule type" value="Genomic_DNA"/>
</dbReference>
<evidence type="ECO:0000313" key="7">
    <source>
        <dbReference type="EMBL" id="MBO1320594.1"/>
    </source>
</evidence>
<dbReference type="AlphaFoldDB" id="A0A8J7U589"/>
<evidence type="ECO:0000313" key="8">
    <source>
        <dbReference type="Proteomes" id="UP000664417"/>
    </source>
</evidence>
<evidence type="ECO:0000256" key="1">
    <source>
        <dbReference type="ARBA" id="ARBA00004141"/>
    </source>
</evidence>
<keyword evidence="2 5" id="KW-0812">Transmembrane</keyword>
<feature type="transmembrane region" description="Helical" evidence="5">
    <location>
        <begin position="76"/>
        <end position="94"/>
    </location>
</feature>
<evidence type="ECO:0000256" key="5">
    <source>
        <dbReference type="SAM" id="Phobius"/>
    </source>
</evidence>
<dbReference type="PANTHER" id="PTHR10846:SF8">
    <property type="entry name" value="INNER MEMBRANE PROTEIN YRBG"/>
    <property type="match status" value="1"/>
</dbReference>
<feature type="transmembrane region" description="Helical" evidence="5">
    <location>
        <begin position="267"/>
        <end position="289"/>
    </location>
</feature>
<keyword evidence="3 5" id="KW-1133">Transmembrane helix</keyword>
<evidence type="ECO:0000259" key="6">
    <source>
        <dbReference type="Pfam" id="PF01699"/>
    </source>
</evidence>
<dbReference type="InterPro" id="IPR004481">
    <property type="entry name" value="K/Na/Ca-exchanger"/>
</dbReference>
<gene>
    <name evidence="7" type="ORF">J3U88_19105</name>
</gene>
<dbReference type="Gene3D" id="1.20.1420.30">
    <property type="entry name" value="NCX, central ion-binding region"/>
    <property type="match status" value="1"/>
</dbReference>